<evidence type="ECO:0000313" key="3">
    <source>
        <dbReference type="EMBL" id="QPR31209.1"/>
    </source>
</evidence>
<evidence type="ECO:0000313" key="8">
    <source>
        <dbReference type="Proteomes" id="UP001223646"/>
    </source>
</evidence>
<dbReference type="GeneID" id="92768101"/>
<dbReference type="EMBL" id="CP065628">
    <property type="protein sequence ID" value="QPR31209.1"/>
    <property type="molecule type" value="Genomic_DNA"/>
</dbReference>
<dbReference type="EMBL" id="CP066023">
    <property type="protein sequence ID" value="QQB83086.1"/>
    <property type="molecule type" value="Genomic_DNA"/>
</dbReference>
<keyword evidence="1" id="KW-0732">Signal</keyword>
<keyword evidence="7" id="KW-1185">Reference proteome</keyword>
<organism evidence="2 8">
    <name type="scientific">Corynebacterium amycolatum</name>
    <dbReference type="NCBI Taxonomy" id="43765"/>
    <lineage>
        <taxon>Bacteria</taxon>
        <taxon>Bacillati</taxon>
        <taxon>Actinomycetota</taxon>
        <taxon>Actinomycetes</taxon>
        <taxon>Mycobacteriales</taxon>
        <taxon>Corynebacteriaceae</taxon>
        <taxon>Corynebacterium</taxon>
    </lineage>
</organism>
<feature type="signal peptide" evidence="1">
    <location>
        <begin position="1"/>
        <end position="25"/>
    </location>
</feature>
<reference evidence="2" key="4">
    <citation type="submission" date="2024-05" db="EMBL/GenBank/DDBJ databases">
        <authorList>
            <person name="Wolfe A."/>
        </authorList>
    </citation>
    <scope>NUCLEOTIDE SEQUENCE</scope>
    <source>
        <strain evidence="2">UMB1064</strain>
    </source>
</reference>
<proteinExistence type="predicted"/>
<evidence type="ECO:0000313" key="6">
    <source>
        <dbReference type="Proteomes" id="UP000594774"/>
    </source>
</evidence>
<evidence type="ECO:0000313" key="4">
    <source>
        <dbReference type="EMBL" id="QQB83086.1"/>
    </source>
</evidence>
<dbReference type="Proteomes" id="UP000594774">
    <property type="component" value="Chromosome"/>
</dbReference>
<reference evidence="2" key="3">
    <citation type="submission" date="2023-05" db="EMBL/GenBank/DDBJ databases">
        <authorList>
            <person name="Du J."/>
        </authorList>
    </citation>
    <scope>NUCLEOTIDE SEQUENCE</scope>
    <source>
        <strain evidence="2">UMB1064</strain>
    </source>
</reference>
<name>A0A5N1FJ99_CORAY</name>
<evidence type="ECO:0008006" key="9">
    <source>
        <dbReference type="Google" id="ProtNLM"/>
    </source>
</evidence>
<dbReference type="Proteomes" id="UP001223646">
    <property type="component" value="Unassembled WGS sequence"/>
</dbReference>
<dbReference type="RefSeq" id="WP_038626812.1">
    <property type="nucleotide sequence ID" value="NZ_CP046975.1"/>
</dbReference>
<protein>
    <recommendedName>
        <fullName evidence="9">Secreted protein</fullName>
    </recommendedName>
</protein>
<reference evidence="5" key="2">
    <citation type="submission" date="2023-03" db="EMBL/GenBank/DDBJ databases">
        <title>Corynebacterium amycolatum SB-1.</title>
        <authorList>
            <person name="Jo H."/>
        </authorList>
    </citation>
    <scope>NUCLEOTIDE SEQUENCE</scope>
    <source>
        <strain evidence="5">SB-1</strain>
    </source>
</reference>
<dbReference type="EMBL" id="CP120206">
    <property type="protein sequence ID" value="WET44093.1"/>
    <property type="molecule type" value="Genomic_DNA"/>
</dbReference>
<gene>
    <name evidence="3" type="ORF">I6G95_01635</name>
    <name evidence="4" type="ORF">I6H48_02240</name>
    <name evidence="5" type="ORF">P2W56_01130</name>
    <name evidence="2" type="ORF">QP460_007690</name>
</gene>
<sequence>MKKRVVAMCLTTVFALGLGAPTAVAAPNPGAGEPFAPEEWVPVPKPAAVDRGPAPGTTCEAPGSVAEFVEITGSRYDVEGVVSTKNDIGDEPIPLTQTIKESKTKKWWTNISVSVKVSKELNRKYSWEYSREMVWSLGQKIGPYEVRKGETGRLSWGFLVDEFAGQTVRCNANSKTWQPIGRSYFGVAPRERHVEVTIQ</sequence>
<dbReference type="Proteomes" id="UP001220238">
    <property type="component" value="Chromosome"/>
</dbReference>
<accession>A0A5N1FJ99</accession>
<dbReference type="Proteomes" id="UP000595198">
    <property type="component" value="Chromosome"/>
</dbReference>
<evidence type="ECO:0000256" key="1">
    <source>
        <dbReference type="SAM" id="SignalP"/>
    </source>
</evidence>
<evidence type="ECO:0000313" key="7">
    <source>
        <dbReference type="Proteomes" id="UP000595198"/>
    </source>
</evidence>
<reference evidence="6 7" key="1">
    <citation type="submission" date="2020-12" db="EMBL/GenBank/DDBJ databases">
        <title>FDA dAtabase for Regulatory Grade micrObial Sequences (FDA-ARGOS): Supporting development and validation of Infectious Disease Dx tests.</title>
        <authorList>
            <person name="Sproer C."/>
            <person name="Gronow S."/>
            <person name="Severitt S."/>
            <person name="Schroder I."/>
            <person name="Tallon L."/>
            <person name="Sadzewicz L."/>
            <person name="Zhao X."/>
            <person name="Boylan J."/>
            <person name="Ott S."/>
            <person name="Bowen H."/>
            <person name="Vavikolanu K."/>
            <person name="Mehta A."/>
            <person name="Aluvathingal J."/>
            <person name="Nadendla S."/>
            <person name="Lowell S."/>
            <person name="Myers T."/>
            <person name="Yan Y."/>
            <person name="Sichtig H."/>
        </authorList>
    </citation>
    <scope>NUCLEOTIDE SEQUENCE [LARGE SCALE GENOMIC DNA]</scope>
    <source>
        <strain evidence="3 6">FDAARGOS_938</strain>
        <strain evidence="4 7">FDAARGOS_991</strain>
    </source>
</reference>
<dbReference type="EMBL" id="JASOOY020000027">
    <property type="protein sequence ID" value="MEO3717467.1"/>
    <property type="molecule type" value="Genomic_DNA"/>
</dbReference>
<dbReference type="AlphaFoldDB" id="A0A5N1FJ99"/>
<evidence type="ECO:0000313" key="2">
    <source>
        <dbReference type="EMBL" id="MEO3717467.1"/>
    </source>
</evidence>
<evidence type="ECO:0000313" key="5">
    <source>
        <dbReference type="EMBL" id="WET44093.1"/>
    </source>
</evidence>
<feature type="chain" id="PRO_5044622230" description="Secreted protein" evidence="1">
    <location>
        <begin position="26"/>
        <end position="199"/>
    </location>
</feature>